<feature type="region of interest" description="Disordered" evidence="1">
    <location>
        <begin position="77"/>
        <end position="106"/>
    </location>
</feature>
<organism evidence="2">
    <name type="scientific">Homalodisca liturata</name>
    <dbReference type="NCBI Taxonomy" id="320908"/>
    <lineage>
        <taxon>Eukaryota</taxon>
        <taxon>Metazoa</taxon>
        <taxon>Ecdysozoa</taxon>
        <taxon>Arthropoda</taxon>
        <taxon>Hexapoda</taxon>
        <taxon>Insecta</taxon>
        <taxon>Pterygota</taxon>
        <taxon>Neoptera</taxon>
        <taxon>Paraneoptera</taxon>
        <taxon>Hemiptera</taxon>
        <taxon>Auchenorrhyncha</taxon>
        <taxon>Membracoidea</taxon>
        <taxon>Cicadellidae</taxon>
        <taxon>Cicadellinae</taxon>
        <taxon>Proconiini</taxon>
        <taxon>Homalodisca</taxon>
    </lineage>
</organism>
<feature type="non-terminal residue" evidence="2">
    <location>
        <position position="106"/>
    </location>
</feature>
<dbReference type="AlphaFoldDB" id="A0A1B6HKK0"/>
<accession>A0A1B6HKK0</accession>
<feature type="compositionally biased region" description="Polar residues" evidence="1">
    <location>
        <begin position="97"/>
        <end position="106"/>
    </location>
</feature>
<protein>
    <submittedName>
        <fullName evidence="2">Uncharacterized protein</fullName>
    </submittedName>
</protein>
<feature type="compositionally biased region" description="Basic residues" evidence="1">
    <location>
        <begin position="85"/>
        <end position="94"/>
    </location>
</feature>
<gene>
    <name evidence="2" type="ORF">g.21291</name>
</gene>
<evidence type="ECO:0000256" key="1">
    <source>
        <dbReference type="SAM" id="MobiDB-lite"/>
    </source>
</evidence>
<evidence type="ECO:0000313" key="2">
    <source>
        <dbReference type="EMBL" id="JAS75214.1"/>
    </source>
</evidence>
<sequence>AGSSPAGRVEIEDGPGTIEPYAGPQLCPCQSGIELVQRQANLFSHRDPTYGAFVRTPYRHFIPSSLPNVHIREPVLNTTHEHSHLRPRPLRRGRGSNTLSCTCEHD</sequence>
<proteinExistence type="predicted"/>
<dbReference type="EMBL" id="GECU01032492">
    <property type="protein sequence ID" value="JAS75214.1"/>
    <property type="molecule type" value="Transcribed_RNA"/>
</dbReference>
<feature type="non-terminal residue" evidence="2">
    <location>
        <position position="1"/>
    </location>
</feature>
<reference evidence="2" key="1">
    <citation type="submission" date="2015-11" db="EMBL/GenBank/DDBJ databases">
        <title>De novo transcriptome assembly of four potential Pierce s Disease insect vectors from Arizona vineyards.</title>
        <authorList>
            <person name="Tassone E.E."/>
        </authorList>
    </citation>
    <scope>NUCLEOTIDE SEQUENCE</scope>
</reference>
<name>A0A1B6HKK0_9HEMI</name>